<accession>A0A8J6L5S0</accession>
<dbReference type="EMBL" id="JABDTM020026482">
    <property type="protein sequence ID" value="KAH0811884.1"/>
    <property type="molecule type" value="Genomic_DNA"/>
</dbReference>
<dbReference type="Proteomes" id="UP000719412">
    <property type="component" value="Unassembled WGS sequence"/>
</dbReference>
<keyword evidence="2" id="KW-1185">Reference proteome</keyword>
<organism evidence="1 2">
    <name type="scientific">Tenebrio molitor</name>
    <name type="common">Yellow mealworm beetle</name>
    <dbReference type="NCBI Taxonomy" id="7067"/>
    <lineage>
        <taxon>Eukaryota</taxon>
        <taxon>Metazoa</taxon>
        <taxon>Ecdysozoa</taxon>
        <taxon>Arthropoda</taxon>
        <taxon>Hexapoda</taxon>
        <taxon>Insecta</taxon>
        <taxon>Pterygota</taxon>
        <taxon>Neoptera</taxon>
        <taxon>Endopterygota</taxon>
        <taxon>Coleoptera</taxon>
        <taxon>Polyphaga</taxon>
        <taxon>Cucujiformia</taxon>
        <taxon>Tenebrionidae</taxon>
        <taxon>Tenebrio</taxon>
    </lineage>
</organism>
<name>A0A8J6L5S0_TENMO</name>
<dbReference type="PANTHER" id="PTHR10974">
    <property type="entry name" value="FI08016P-RELATED"/>
    <property type="match status" value="1"/>
</dbReference>
<proteinExistence type="predicted"/>
<dbReference type="InterPro" id="IPR004245">
    <property type="entry name" value="DUF229"/>
</dbReference>
<dbReference type="PANTHER" id="PTHR10974:SF9">
    <property type="entry name" value="DUF229 DOMAIN CONTAINING PROTEIN-RELATED"/>
    <property type="match status" value="1"/>
</dbReference>
<evidence type="ECO:0000313" key="1">
    <source>
        <dbReference type="EMBL" id="KAH0811884.1"/>
    </source>
</evidence>
<dbReference type="CDD" id="cd16021">
    <property type="entry name" value="ALP_like"/>
    <property type="match status" value="1"/>
</dbReference>
<dbReference type="Pfam" id="PF02995">
    <property type="entry name" value="DUF229"/>
    <property type="match status" value="1"/>
</dbReference>
<reference evidence="1" key="2">
    <citation type="submission" date="2021-08" db="EMBL/GenBank/DDBJ databases">
        <authorList>
            <person name="Eriksson T."/>
        </authorList>
    </citation>
    <scope>NUCLEOTIDE SEQUENCE</scope>
    <source>
        <strain evidence="1">Stoneville</strain>
        <tissue evidence="1">Whole head</tissue>
    </source>
</reference>
<dbReference type="AlphaFoldDB" id="A0A8J6L5S0"/>
<gene>
    <name evidence="1" type="ORF">GEV33_010907</name>
</gene>
<comment type="caution">
    <text evidence="1">The sequence shown here is derived from an EMBL/GenBank/DDBJ whole genome shotgun (WGS) entry which is preliminary data.</text>
</comment>
<sequence>MTTRVPLSSSQTCLVSGAEVGTLNKAFEEVLQEAEQDGSKVYTRWEQIGTAVGKRNLRIYCEKDKQVIFQIQEYKWPTQILIHTSKCRIPNDDPSNEDVTKFFHREEYVTCSKKPLLTYVETTDSVSTLHVNRNLLGTYSLFKISCCHSSETRIVHANKSDDEVSFSECVPFESSVNITDLVVMVKCKTSLGVVYSNVHAAISSRHVSESKMKRNWTAETTPFGVLFVGIDSISKMNLVRTMPKTYEFLRGRDFYDLKGYTKIGDNTFPNWMAILTGKAWTQIYEHCDPKKNKMSNCDTMWDKFSDLGYITAYAEDESSIGTFNYNRKGFASPPTGFYMRPYVEQLPSIKKFGMHTCSGPESSGERIMNFAKDFAITFPYHPKFGLFWMNTFSHDTLNLPDHGFRFGEIRYTHTGWLEERLPYIYIHLPKRFKERHPAEFNNFLTNTKRLSNPFDVHMTLQDVLLSPNQTYSVRPGLARPKCHSLFKEIDEARTCKDCAIEQHWGHKCAYYHLKKIVFSGMSESYLNELNHTVNFFLIMLETRPPAMFEATVEVAVQHHKLPSFRLLVFSAVEDLYLQQQQILHNPTHLL</sequence>
<reference evidence="1" key="1">
    <citation type="journal article" date="2020" name="J Insects Food Feed">
        <title>The yellow mealworm (Tenebrio molitor) genome: a resource for the emerging insects as food and feed industry.</title>
        <authorList>
            <person name="Eriksson T."/>
            <person name="Andere A."/>
            <person name="Kelstrup H."/>
            <person name="Emery V."/>
            <person name="Picard C."/>
        </authorList>
    </citation>
    <scope>NUCLEOTIDE SEQUENCE</scope>
    <source>
        <strain evidence="1">Stoneville</strain>
        <tissue evidence="1">Whole head</tissue>
    </source>
</reference>
<dbReference type="GO" id="GO:0005615">
    <property type="term" value="C:extracellular space"/>
    <property type="evidence" value="ECO:0007669"/>
    <property type="project" value="TreeGrafter"/>
</dbReference>
<evidence type="ECO:0000313" key="2">
    <source>
        <dbReference type="Proteomes" id="UP000719412"/>
    </source>
</evidence>
<protein>
    <submittedName>
        <fullName evidence="1">Uncharacterized protein</fullName>
    </submittedName>
</protein>